<reference evidence="1 2" key="1">
    <citation type="journal article" date="2022" name="Allergy">
        <title>Genome assembly and annotation of Periplaneta americana reveal a comprehensive cockroach allergen profile.</title>
        <authorList>
            <person name="Wang L."/>
            <person name="Xiong Q."/>
            <person name="Saelim N."/>
            <person name="Wang L."/>
            <person name="Nong W."/>
            <person name="Wan A.T."/>
            <person name="Shi M."/>
            <person name="Liu X."/>
            <person name="Cao Q."/>
            <person name="Hui J.H.L."/>
            <person name="Sookrung N."/>
            <person name="Leung T.F."/>
            <person name="Tungtrongchitr A."/>
            <person name="Tsui S.K.W."/>
        </authorList>
    </citation>
    <scope>NUCLEOTIDE SEQUENCE [LARGE SCALE GENOMIC DNA]</scope>
    <source>
        <strain evidence="1">PWHHKU_190912</strain>
    </source>
</reference>
<dbReference type="PANTHER" id="PTHR48462">
    <property type="entry name" value="PROTEIN, PUTATIVE-RELATED"/>
    <property type="match status" value="1"/>
</dbReference>
<gene>
    <name evidence="1" type="ORF">ANN_22838</name>
</gene>
<name>A0ABQ8SKP0_PERAM</name>
<accession>A0ABQ8SKP0</accession>
<proteinExistence type="predicted"/>
<dbReference type="Proteomes" id="UP001148838">
    <property type="component" value="Unassembled WGS sequence"/>
</dbReference>
<protein>
    <submittedName>
        <fullName evidence="1">Uncharacterized protein</fullName>
    </submittedName>
</protein>
<organism evidence="1 2">
    <name type="scientific">Periplaneta americana</name>
    <name type="common">American cockroach</name>
    <name type="synonym">Blatta americana</name>
    <dbReference type="NCBI Taxonomy" id="6978"/>
    <lineage>
        <taxon>Eukaryota</taxon>
        <taxon>Metazoa</taxon>
        <taxon>Ecdysozoa</taxon>
        <taxon>Arthropoda</taxon>
        <taxon>Hexapoda</taxon>
        <taxon>Insecta</taxon>
        <taxon>Pterygota</taxon>
        <taxon>Neoptera</taxon>
        <taxon>Polyneoptera</taxon>
        <taxon>Dictyoptera</taxon>
        <taxon>Blattodea</taxon>
        <taxon>Blattoidea</taxon>
        <taxon>Blattidae</taxon>
        <taxon>Blattinae</taxon>
        <taxon>Periplaneta</taxon>
    </lineage>
</organism>
<evidence type="ECO:0000313" key="1">
    <source>
        <dbReference type="EMBL" id="KAJ4434286.1"/>
    </source>
</evidence>
<dbReference type="PANTHER" id="PTHR48462:SF1">
    <property type="entry name" value="PROTEIN, PUTATIVE-RELATED"/>
    <property type="match status" value="1"/>
</dbReference>
<comment type="caution">
    <text evidence="1">The sequence shown here is derived from an EMBL/GenBank/DDBJ whole genome shotgun (WGS) entry which is preliminary data.</text>
</comment>
<evidence type="ECO:0000313" key="2">
    <source>
        <dbReference type="Proteomes" id="UP001148838"/>
    </source>
</evidence>
<sequence>MAISSPRKGAQATGLTLVRLLPVCRINRRTRHIRGGGAQQKCNRRRQSLYLPGNFLSLSVVPRGSIGGNPYQRLAHDGCFTASGAQFVPAHGVHSIIQHCTLSRVLQKGLCFLRHWAVFKNVTSTSLPLDFLNSEVTVGHIKRRYDNSDPPSFPAVQKNWDEILISLVKVSLQSSFSSDTDRARFSALQQHFSGSWLHAIPSPNIGTLMDPRSFKVSVAYIHKCVCGNIEDSYGHHALSCVMSKGHLSRHSSLNDIIKRALTSSGVPSILEPSGISRSDGKRPDGLTLVPWRVGKSLIWDSTCVYTLPHLSSTSKTPGSAAESAAVSQHHKYKHLEDNYTFVPFAVETFGSRCSEAKALISTIGRSLVQLSGDPRSSQYLRQGIGIAIQRVLYVDLASSYAAMYERSGVTCQVQYPEPQGVRVFLPLICPQRLDLGHRTAPRFTQPPIKLSTGSFPGVKGGQSVVPTTPPHSSAEVMESMGLYLHAPQVPSWHVTGIPLPYIIYYRNGFLETIIQEIQDK</sequence>
<keyword evidence="2" id="KW-1185">Reference proteome</keyword>
<dbReference type="EMBL" id="JAJSOF020000025">
    <property type="protein sequence ID" value="KAJ4434286.1"/>
    <property type="molecule type" value="Genomic_DNA"/>
</dbReference>